<evidence type="ECO:0000313" key="1">
    <source>
        <dbReference type="Proteomes" id="UP000829999"/>
    </source>
</evidence>
<dbReference type="RefSeq" id="XP_050553378.1">
    <property type="nucleotide sequence ID" value="XM_050697421.1"/>
</dbReference>
<gene>
    <name evidence="2" type="primary">LOC118263136</name>
</gene>
<dbReference type="GeneID" id="118263136"/>
<dbReference type="AlphaFoldDB" id="A0A9R0EY13"/>
<evidence type="ECO:0000313" key="2">
    <source>
        <dbReference type="RefSeq" id="XP_050553378.1"/>
    </source>
</evidence>
<protein>
    <submittedName>
        <fullName evidence="2">Uncharacterized protein LOC118263136</fullName>
    </submittedName>
</protein>
<dbReference type="Proteomes" id="UP000829999">
    <property type="component" value="Chromosome 12"/>
</dbReference>
<sequence length="339" mass="38892">MLELPGLSQLFIITSLNHCSQHPIEEMWLIPAIFCVLHVGAHQQDVVIPPYLLASRTKYDIMPPTLIVTRPPRPYDGPMDDIFGPYSPPHHMVPARGEKKTLEDLAKLSNLLRKGDIDIRQLVKFTDLSHDEDFPKAKAPTDEHSYYHDLDLVEQFGNYLRQKTQIKPTDSYDSDPGRQFNALLAVLIALAKIVRSTCADVDAVYDTVYLETVEKNYANGLRNAHKIARAIEEYIRRGHSHIPKLLKLKQELCEEYSSCDRVMDEKIKSNIEIYSKEIEVLESLVHLANTFRDFSEEFNNAAQMRLVLPYLEASKDRVKEYIWSIVNSVEHISDTVVNC</sequence>
<organism evidence="1 2">
    <name type="scientific">Spodoptera frugiperda</name>
    <name type="common">Fall armyworm</name>
    <dbReference type="NCBI Taxonomy" id="7108"/>
    <lineage>
        <taxon>Eukaryota</taxon>
        <taxon>Metazoa</taxon>
        <taxon>Ecdysozoa</taxon>
        <taxon>Arthropoda</taxon>
        <taxon>Hexapoda</taxon>
        <taxon>Insecta</taxon>
        <taxon>Pterygota</taxon>
        <taxon>Neoptera</taxon>
        <taxon>Endopterygota</taxon>
        <taxon>Lepidoptera</taxon>
        <taxon>Glossata</taxon>
        <taxon>Ditrysia</taxon>
        <taxon>Noctuoidea</taxon>
        <taxon>Noctuidae</taxon>
        <taxon>Amphipyrinae</taxon>
        <taxon>Spodoptera</taxon>
    </lineage>
</organism>
<dbReference type="OrthoDB" id="7460061at2759"/>
<reference evidence="2" key="1">
    <citation type="submission" date="2025-08" db="UniProtKB">
        <authorList>
            <consortium name="RefSeq"/>
        </authorList>
    </citation>
    <scope>IDENTIFICATION</scope>
    <source>
        <tissue evidence="2">Whole larval tissue</tissue>
    </source>
</reference>
<name>A0A9R0EY13_SPOFR</name>
<keyword evidence="1" id="KW-1185">Reference proteome</keyword>
<proteinExistence type="predicted"/>
<accession>A0A9R0EY13</accession>